<protein>
    <submittedName>
        <fullName evidence="8">Phenylacetone monooxygenase</fullName>
    </submittedName>
</protein>
<proteinExistence type="inferred from homology"/>
<evidence type="ECO:0000256" key="7">
    <source>
        <dbReference type="ARBA" id="ARBA00023033"/>
    </source>
</evidence>
<keyword evidence="9" id="KW-1185">Reference proteome</keyword>
<dbReference type="AlphaFoldDB" id="A0AA37M8G5"/>
<reference evidence="8" key="2">
    <citation type="submission" date="2021-08" db="EMBL/GenBank/DDBJ databases">
        <authorList>
            <person name="Tani A."/>
            <person name="Ola A."/>
            <person name="Ogura Y."/>
            <person name="Katsura K."/>
            <person name="Hayashi T."/>
        </authorList>
    </citation>
    <scope>NUCLEOTIDE SEQUENCE</scope>
    <source>
        <strain evidence="8">JCM 32048</strain>
    </source>
</reference>
<reference evidence="8" key="1">
    <citation type="journal article" date="2016" name="Front. Microbiol.">
        <title>Genome Sequence of the Piezophilic, Mesophilic Sulfate-Reducing Bacterium Desulfovibrio indicus J2T.</title>
        <authorList>
            <person name="Cao J."/>
            <person name="Maignien L."/>
            <person name="Shao Z."/>
            <person name="Alain K."/>
            <person name="Jebbar M."/>
        </authorList>
    </citation>
    <scope>NUCLEOTIDE SEQUENCE</scope>
    <source>
        <strain evidence="8">JCM 32048</strain>
    </source>
</reference>
<evidence type="ECO:0000256" key="5">
    <source>
        <dbReference type="ARBA" id="ARBA00022857"/>
    </source>
</evidence>
<dbReference type="GO" id="GO:0050660">
    <property type="term" value="F:flavin adenine dinucleotide binding"/>
    <property type="evidence" value="ECO:0007669"/>
    <property type="project" value="InterPro"/>
</dbReference>
<accession>A0AA37M8G5</accession>
<comment type="similarity">
    <text evidence="2">Belongs to the FAD-binding monooxygenase family.</text>
</comment>
<evidence type="ECO:0000313" key="8">
    <source>
        <dbReference type="EMBL" id="GJD66204.1"/>
    </source>
</evidence>
<keyword evidence="7 8" id="KW-0503">Monooxygenase</keyword>
<dbReference type="Proteomes" id="UP001055286">
    <property type="component" value="Unassembled WGS sequence"/>
</dbReference>
<comment type="cofactor">
    <cofactor evidence="1">
        <name>FAD</name>
        <dbReference type="ChEBI" id="CHEBI:57692"/>
    </cofactor>
</comment>
<evidence type="ECO:0000256" key="4">
    <source>
        <dbReference type="ARBA" id="ARBA00022827"/>
    </source>
</evidence>
<dbReference type="Gene3D" id="3.50.50.60">
    <property type="entry name" value="FAD/NAD(P)-binding domain"/>
    <property type="match status" value="3"/>
</dbReference>
<keyword evidence="3" id="KW-0285">Flavoprotein</keyword>
<keyword evidence="5" id="KW-0521">NADP</keyword>
<organism evidence="8 9">
    <name type="scientific">Methylobacterium frigidaeris</name>
    <dbReference type="NCBI Taxonomy" id="2038277"/>
    <lineage>
        <taxon>Bacteria</taxon>
        <taxon>Pseudomonadati</taxon>
        <taxon>Pseudomonadota</taxon>
        <taxon>Alphaproteobacteria</taxon>
        <taxon>Hyphomicrobiales</taxon>
        <taxon>Methylobacteriaceae</taxon>
        <taxon>Methylobacterium</taxon>
    </lineage>
</organism>
<gene>
    <name evidence="8" type="primary">pamO_2</name>
    <name evidence="8" type="ORF">MPEAHAMD_6401</name>
</gene>
<dbReference type="SUPFAM" id="SSF51905">
    <property type="entry name" value="FAD/NAD(P)-binding domain"/>
    <property type="match status" value="1"/>
</dbReference>
<evidence type="ECO:0000256" key="2">
    <source>
        <dbReference type="ARBA" id="ARBA00010139"/>
    </source>
</evidence>
<dbReference type="InterPro" id="IPR020946">
    <property type="entry name" value="Flavin_mOase-like"/>
</dbReference>
<keyword evidence="4" id="KW-0274">FAD</keyword>
<dbReference type="RefSeq" id="WP_099899169.1">
    <property type="nucleotide sequence ID" value="NZ_BPQJ01000057.1"/>
</dbReference>
<dbReference type="GO" id="GO:0050661">
    <property type="term" value="F:NADP binding"/>
    <property type="evidence" value="ECO:0007669"/>
    <property type="project" value="InterPro"/>
</dbReference>
<evidence type="ECO:0000313" key="9">
    <source>
        <dbReference type="Proteomes" id="UP001055286"/>
    </source>
</evidence>
<dbReference type="PANTHER" id="PTHR43098:SF3">
    <property type="entry name" value="L-ORNITHINE N(5)-MONOOXYGENASE-RELATED"/>
    <property type="match status" value="1"/>
</dbReference>
<evidence type="ECO:0000256" key="3">
    <source>
        <dbReference type="ARBA" id="ARBA00022630"/>
    </source>
</evidence>
<dbReference type="PANTHER" id="PTHR43098">
    <property type="entry name" value="L-ORNITHINE N(5)-MONOOXYGENASE-RELATED"/>
    <property type="match status" value="1"/>
</dbReference>
<dbReference type="InterPro" id="IPR036188">
    <property type="entry name" value="FAD/NAD-bd_sf"/>
</dbReference>
<dbReference type="Pfam" id="PF00743">
    <property type="entry name" value="FMO-like"/>
    <property type="match status" value="1"/>
</dbReference>
<comment type="caution">
    <text evidence="8">The sequence shown here is derived from an EMBL/GenBank/DDBJ whole genome shotgun (WGS) entry which is preliminary data.</text>
</comment>
<evidence type="ECO:0000256" key="6">
    <source>
        <dbReference type="ARBA" id="ARBA00023002"/>
    </source>
</evidence>
<dbReference type="EMBL" id="BPQJ01000057">
    <property type="protein sequence ID" value="GJD66204.1"/>
    <property type="molecule type" value="Genomic_DNA"/>
</dbReference>
<dbReference type="GO" id="GO:0004499">
    <property type="term" value="F:N,N-dimethylaniline monooxygenase activity"/>
    <property type="evidence" value="ECO:0007669"/>
    <property type="project" value="InterPro"/>
</dbReference>
<keyword evidence="6" id="KW-0560">Oxidoreductase</keyword>
<sequence>MREPNEAGPVHRYDAIIVGAGFSGLYQLHLLRDRLGLSVRVLEAAEGIGGTWYWNRYPGARCDSESYYYSYSFSRELEDEWEWTERYPEHGEIRRYLDHVADRFDLRRDIQLGTRVAGATYDEAANRWTVTTEVGERFEAQFVIAAVGCLSSANVPAIPGLESFAGAWYHTGRWPHEGVDFSGKRVGLIGTGSTGIQATPVIAAEAAHLTVFQRTANYSVPARNGPMDESFKAWVRENSEALRRKAREAPNGHPFDLSDRSALAVSAQEREAIYEAAWDRGGLRFRAAFRDIMLDRDANETASAFIRGKIRSIVKDPEVAETLTPRDHLFATKRPPIDTNYFETFNRDNVTLVDLKSSPIEAIVPEGVRTRDATYPLDVIVFATGFDALTGPLLGLDIRGRDGLTLKDVWAAGPKSYLGLQVPGFPNLFTMTGPGSPSVLTNMPVAIEQHAEWIADCLLHLRERGLDRIEAMPEAAESWGAEVNRAASATLLPMASSSWYLGANVPGKPRVFMPYAGGMAHYRGICERVAAEGYDGFALR</sequence>
<evidence type="ECO:0000256" key="1">
    <source>
        <dbReference type="ARBA" id="ARBA00001974"/>
    </source>
</evidence>
<dbReference type="InterPro" id="IPR050775">
    <property type="entry name" value="FAD-binding_Monooxygenases"/>
</dbReference>
<name>A0AA37M8G5_9HYPH</name>